<dbReference type="SUPFAM" id="SSF52317">
    <property type="entry name" value="Class I glutamine amidotransferase-like"/>
    <property type="match status" value="1"/>
</dbReference>
<evidence type="ECO:0000256" key="1">
    <source>
        <dbReference type="ARBA" id="ARBA00005171"/>
    </source>
</evidence>
<keyword evidence="4" id="KW-0436">Ligase</keyword>
<name>A0ABR5YXE6_9GAMM</name>
<comment type="pathway">
    <text evidence="1">Pyrimidine metabolism; CTP biosynthesis via de novo pathway; CTP from UDP: step 2/2.</text>
</comment>
<dbReference type="Pfam" id="PF00117">
    <property type="entry name" value="GATase"/>
    <property type="match status" value="1"/>
</dbReference>
<sequence length="239" mass="25424">MATVRIGLIGDYCAEVTAHQAIPLALQGAAQRLGIEVAFDWVSTDSILEGFAFDGFGGIWCVPASPYRNMEGALRAIRHARRAEIPFLGTCGGFQHALVEYARNVLGWADADHGETAGEGARLLITPLSCALIETRAEVRLRDGSRLAAIYSCEEISEGYRCSYGLNAAFADELLGGALRACAHDLDGEVRAVELEGHPFFVATLFQPERSALAGNAAPLVEAFVRACAARVAVSNSPA</sequence>
<dbReference type="InterPro" id="IPR029062">
    <property type="entry name" value="Class_I_gatase-like"/>
</dbReference>
<evidence type="ECO:0000256" key="4">
    <source>
        <dbReference type="ARBA" id="ARBA00022598"/>
    </source>
</evidence>
<evidence type="ECO:0000256" key="5">
    <source>
        <dbReference type="ARBA" id="ARBA00022741"/>
    </source>
</evidence>
<evidence type="ECO:0000259" key="10">
    <source>
        <dbReference type="Pfam" id="PF00117"/>
    </source>
</evidence>
<accession>A0ABR5YXE6</accession>
<dbReference type="EC" id="6.3.4.2" evidence="3"/>
<comment type="catalytic activity">
    <reaction evidence="9">
        <text>UTP + L-glutamine + ATP + H2O = CTP + L-glutamate + ADP + phosphate + 2 H(+)</text>
        <dbReference type="Rhea" id="RHEA:26426"/>
        <dbReference type="ChEBI" id="CHEBI:15377"/>
        <dbReference type="ChEBI" id="CHEBI:15378"/>
        <dbReference type="ChEBI" id="CHEBI:29985"/>
        <dbReference type="ChEBI" id="CHEBI:30616"/>
        <dbReference type="ChEBI" id="CHEBI:37563"/>
        <dbReference type="ChEBI" id="CHEBI:43474"/>
        <dbReference type="ChEBI" id="CHEBI:46398"/>
        <dbReference type="ChEBI" id="CHEBI:58359"/>
        <dbReference type="ChEBI" id="CHEBI:456216"/>
        <dbReference type="EC" id="6.3.4.2"/>
    </reaction>
</comment>
<dbReference type="EMBL" id="JAAMRF010000002">
    <property type="protein sequence ID" value="MBA1272604.1"/>
    <property type="molecule type" value="Genomic_DNA"/>
</dbReference>
<evidence type="ECO:0000256" key="6">
    <source>
        <dbReference type="ARBA" id="ARBA00022840"/>
    </source>
</evidence>
<dbReference type="PROSITE" id="PS51273">
    <property type="entry name" value="GATASE_TYPE_1"/>
    <property type="match status" value="1"/>
</dbReference>
<keyword evidence="6" id="KW-0067">ATP-binding</keyword>
<gene>
    <name evidence="11" type="ORF">G7026_04485</name>
</gene>
<dbReference type="PANTHER" id="PTHR11550:SF0">
    <property type="entry name" value="CTP SYNTHASE-RELATED"/>
    <property type="match status" value="1"/>
</dbReference>
<organism evidence="11 12">
    <name type="scientific">Stutzerimonas azotifigens</name>
    <dbReference type="NCBI Taxonomy" id="291995"/>
    <lineage>
        <taxon>Bacteria</taxon>
        <taxon>Pseudomonadati</taxon>
        <taxon>Pseudomonadota</taxon>
        <taxon>Gammaproteobacteria</taxon>
        <taxon>Pseudomonadales</taxon>
        <taxon>Pseudomonadaceae</taxon>
        <taxon>Stutzerimonas</taxon>
    </lineage>
</organism>
<dbReference type="PANTHER" id="PTHR11550">
    <property type="entry name" value="CTP SYNTHASE"/>
    <property type="match status" value="1"/>
</dbReference>
<dbReference type="RefSeq" id="WP_181069558.1">
    <property type="nucleotide sequence ID" value="NZ_JAAMRF010000002.1"/>
</dbReference>
<dbReference type="Proteomes" id="UP000786387">
    <property type="component" value="Unassembled WGS sequence"/>
</dbReference>
<evidence type="ECO:0000313" key="11">
    <source>
        <dbReference type="EMBL" id="MBA1272604.1"/>
    </source>
</evidence>
<keyword evidence="7" id="KW-0315">Glutamine amidotransferase</keyword>
<keyword evidence="8" id="KW-0665">Pyrimidine biosynthesis</keyword>
<reference evidence="11 12" key="1">
    <citation type="submission" date="2020-02" db="EMBL/GenBank/DDBJ databases">
        <title>Synteny-based analysis reveals conserved mechanism for high triclosan tolerance in Pseudomonas, as well as instances of horizontal transfer.</title>
        <authorList>
            <person name="Mcfarland A.G."/>
            <person name="Bertucci H.K."/>
            <person name="Litmann E."/>
            <person name="Shen J."/>
            <person name="Huttenhower C."/>
            <person name="Hartmann E.M."/>
        </authorList>
    </citation>
    <scope>NUCLEOTIDE SEQUENCE [LARGE SCALE GENOMIC DNA]</scope>
    <source>
        <strain evidence="11 12">115A1</strain>
    </source>
</reference>
<evidence type="ECO:0000256" key="7">
    <source>
        <dbReference type="ARBA" id="ARBA00022962"/>
    </source>
</evidence>
<comment type="similarity">
    <text evidence="2">Belongs to the CTP synthase family.</text>
</comment>
<evidence type="ECO:0000256" key="3">
    <source>
        <dbReference type="ARBA" id="ARBA00012291"/>
    </source>
</evidence>
<dbReference type="NCBIfam" id="NF004836">
    <property type="entry name" value="PRK06186.1"/>
    <property type="match status" value="1"/>
</dbReference>
<protein>
    <recommendedName>
        <fullName evidence="3">CTP synthase (glutamine hydrolyzing)</fullName>
        <ecNumber evidence="3">6.3.4.2</ecNumber>
    </recommendedName>
</protein>
<evidence type="ECO:0000313" key="12">
    <source>
        <dbReference type="Proteomes" id="UP000786387"/>
    </source>
</evidence>
<dbReference type="Gene3D" id="3.40.50.880">
    <property type="match status" value="1"/>
</dbReference>
<evidence type="ECO:0000256" key="2">
    <source>
        <dbReference type="ARBA" id="ARBA00007533"/>
    </source>
</evidence>
<keyword evidence="5" id="KW-0547">Nucleotide-binding</keyword>
<keyword evidence="12" id="KW-1185">Reference proteome</keyword>
<dbReference type="InterPro" id="IPR004468">
    <property type="entry name" value="CTP_synthase"/>
</dbReference>
<feature type="domain" description="Glutamine amidotransferase" evidence="10">
    <location>
        <begin position="32"/>
        <end position="220"/>
    </location>
</feature>
<dbReference type="InterPro" id="IPR017926">
    <property type="entry name" value="GATASE"/>
</dbReference>
<proteinExistence type="inferred from homology"/>
<comment type="caution">
    <text evidence="11">The sequence shown here is derived from an EMBL/GenBank/DDBJ whole genome shotgun (WGS) entry which is preliminary data.</text>
</comment>
<evidence type="ECO:0000256" key="9">
    <source>
        <dbReference type="ARBA" id="ARBA00047781"/>
    </source>
</evidence>
<evidence type="ECO:0000256" key="8">
    <source>
        <dbReference type="ARBA" id="ARBA00022975"/>
    </source>
</evidence>